<reference evidence="7" key="1">
    <citation type="submission" date="2022-03" db="EMBL/GenBank/DDBJ databases">
        <authorList>
            <person name="Martin H S."/>
        </authorList>
    </citation>
    <scope>NUCLEOTIDE SEQUENCE</scope>
</reference>
<evidence type="ECO:0000256" key="2">
    <source>
        <dbReference type="ARBA" id="ARBA00022771"/>
    </source>
</evidence>
<evidence type="ECO:0000256" key="1">
    <source>
        <dbReference type="ARBA" id="ARBA00022723"/>
    </source>
</evidence>
<dbReference type="EMBL" id="OW152830">
    <property type="protein sequence ID" value="CAH2048547.1"/>
    <property type="molecule type" value="Genomic_DNA"/>
</dbReference>
<evidence type="ECO:0000313" key="7">
    <source>
        <dbReference type="EMBL" id="CAH2048547.1"/>
    </source>
</evidence>
<keyword evidence="2 5" id="KW-0863">Zinc-finger</keyword>
<evidence type="ECO:0000313" key="8">
    <source>
        <dbReference type="Proteomes" id="UP000837857"/>
    </source>
</evidence>
<feature type="domain" description="THAP-type" evidence="6">
    <location>
        <begin position="1"/>
        <end position="86"/>
    </location>
</feature>
<dbReference type="Proteomes" id="UP000837857">
    <property type="component" value="Chromosome 18"/>
</dbReference>
<evidence type="ECO:0000259" key="6">
    <source>
        <dbReference type="PROSITE" id="PS50950"/>
    </source>
</evidence>
<keyword evidence="4 5" id="KW-0238">DNA-binding</keyword>
<dbReference type="SMART" id="SM00980">
    <property type="entry name" value="THAP"/>
    <property type="match status" value="1"/>
</dbReference>
<dbReference type="PROSITE" id="PS50950">
    <property type="entry name" value="ZF_THAP"/>
    <property type="match status" value="1"/>
</dbReference>
<keyword evidence="3" id="KW-0862">Zinc</keyword>
<name>A0ABN8I6P7_9NEOP</name>
<protein>
    <recommendedName>
        <fullName evidence="6">THAP-type domain-containing protein</fullName>
    </recommendedName>
</protein>
<dbReference type="SUPFAM" id="SSF57716">
    <property type="entry name" value="Glucocorticoid receptor-like (DNA-binding domain)"/>
    <property type="match status" value="1"/>
</dbReference>
<keyword evidence="1" id="KW-0479">Metal-binding</keyword>
<dbReference type="Pfam" id="PF05485">
    <property type="entry name" value="THAP"/>
    <property type="match status" value="1"/>
</dbReference>
<sequence>MSSSDKVCCVPGCVESGKSHKILHGFPNPDKERERFNSWVMSIGGDILGLNNKYIHKYRRVCHGHFEGKYIFYSNRISRMAVPTLNLPGPTSLPKFKSFERGPLKSIQNF</sequence>
<feature type="non-terminal residue" evidence="7">
    <location>
        <position position="110"/>
    </location>
</feature>
<organism evidence="7 8">
    <name type="scientific">Iphiclides podalirius</name>
    <name type="common">scarce swallowtail</name>
    <dbReference type="NCBI Taxonomy" id="110791"/>
    <lineage>
        <taxon>Eukaryota</taxon>
        <taxon>Metazoa</taxon>
        <taxon>Ecdysozoa</taxon>
        <taxon>Arthropoda</taxon>
        <taxon>Hexapoda</taxon>
        <taxon>Insecta</taxon>
        <taxon>Pterygota</taxon>
        <taxon>Neoptera</taxon>
        <taxon>Endopterygota</taxon>
        <taxon>Lepidoptera</taxon>
        <taxon>Glossata</taxon>
        <taxon>Ditrysia</taxon>
        <taxon>Papilionoidea</taxon>
        <taxon>Papilionidae</taxon>
        <taxon>Papilioninae</taxon>
        <taxon>Iphiclides</taxon>
    </lineage>
</organism>
<evidence type="ECO:0000256" key="5">
    <source>
        <dbReference type="PROSITE-ProRule" id="PRU00309"/>
    </source>
</evidence>
<gene>
    <name evidence="7" type="ORF">IPOD504_LOCUS6162</name>
</gene>
<proteinExistence type="predicted"/>
<accession>A0ABN8I6P7</accession>
<evidence type="ECO:0000256" key="3">
    <source>
        <dbReference type="ARBA" id="ARBA00022833"/>
    </source>
</evidence>
<dbReference type="InterPro" id="IPR006612">
    <property type="entry name" value="THAP_Znf"/>
</dbReference>
<keyword evidence="8" id="KW-1185">Reference proteome</keyword>
<evidence type="ECO:0000256" key="4">
    <source>
        <dbReference type="ARBA" id="ARBA00023125"/>
    </source>
</evidence>